<reference evidence="11" key="1">
    <citation type="journal article" date="2023" name="Mol. Biol. Evol.">
        <title>Third-Generation Sequencing Reveals the Adaptive Role of the Epigenome in Three Deep-Sea Polychaetes.</title>
        <authorList>
            <person name="Perez M."/>
            <person name="Aroh O."/>
            <person name="Sun Y."/>
            <person name="Lan Y."/>
            <person name="Juniper S.K."/>
            <person name="Young C.R."/>
            <person name="Angers B."/>
            <person name="Qian P.Y."/>
        </authorList>
    </citation>
    <scope>NUCLEOTIDE SEQUENCE</scope>
    <source>
        <strain evidence="11">R07B-5</strain>
    </source>
</reference>
<evidence type="ECO:0000256" key="8">
    <source>
        <dbReference type="ARBA" id="ARBA00030331"/>
    </source>
</evidence>
<evidence type="ECO:0000256" key="9">
    <source>
        <dbReference type="RuleBase" id="RU363039"/>
    </source>
</evidence>
<evidence type="ECO:0000256" key="2">
    <source>
        <dbReference type="ARBA" id="ARBA00022598"/>
    </source>
</evidence>
<evidence type="ECO:0000256" key="1">
    <source>
        <dbReference type="ARBA" id="ARBA00012838"/>
    </source>
</evidence>
<keyword evidence="6 9" id="KW-0030">Aminoacyl-tRNA synthetase</keyword>
<dbReference type="Gene3D" id="2.170.220.10">
    <property type="match status" value="1"/>
</dbReference>
<feature type="domain" description="Methionyl/Leucyl tRNA synthetase" evidence="10">
    <location>
        <begin position="106"/>
        <end position="294"/>
    </location>
</feature>
<keyword evidence="3 9" id="KW-0547">Nucleotide-binding</keyword>
<sequence>MLEERGHIYKGSYEGWYSVSDEAFLTEDEVTDGTDKQGQTCKVSSESGQPVEWLKEENYMFRLSQFGPQLTEWLNKTVFVAEQDWSVSGSVQSLWLNKTGQCPAVSSLCDSTRQVSVQQCPVFVANKTRSVSSSVHSLWRNKTVITPTNFEPAVRRWIADGLPDLSISRQRERLQWGIQVPGDDSQTMYVWLDALTNYLTVGGFPESGHLWPADCHVIGKDILRFHAIYWPAFLMAAGLEPPRKILCHSHWTIDGVKMSKSRGNVVDPFDRLQKYSSDAVRYFLLREGVPHSDGRGYVPLTLALRDLPPLVEMDGYSDQRLVDCVNSELANTLGNLLSRCSACSLNRDQVFPDWLPQVFADRCDDDDQEMWRRLASLPGVVDCHYRDFNVYKALDAIMSQLRHTNAFVQKHEPWCLKDIPEERPWLDTILHVAMENVRVSAILLQPVVPKMASDTLDRLNVSGEERYWGNLPHRTERVPLGTDTGALFSRIKMKAC</sequence>
<dbReference type="SUPFAM" id="SSF47323">
    <property type="entry name" value="Anticodon-binding domain of a subclass of class I aminoacyl-tRNA synthetases"/>
    <property type="match status" value="1"/>
</dbReference>
<dbReference type="InterPro" id="IPR014729">
    <property type="entry name" value="Rossmann-like_a/b/a_fold"/>
</dbReference>
<evidence type="ECO:0000256" key="3">
    <source>
        <dbReference type="ARBA" id="ARBA00022741"/>
    </source>
</evidence>
<dbReference type="Proteomes" id="UP001209878">
    <property type="component" value="Unassembled WGS sequence"/>
</dbReference>
<dbReference type="SUPFAM" id="SSF52374">
    <property type="entry name" value="Nucleotidylyl transferase"/>
    <property type="match status" value="1"/>
</dbReference>
<evidence type="ECO:0000313" key="11">
    <source>
        <dbReference type="EMBL" id="KAK2183237.1"/>
    </source>
</evidence>
<keyword evidence="12" id="KW-1185">Reference proteome</keyword>
<dbReference type="Gene3D" id="1.10.730.10">
    <property type="entry name" value="Isoleucyl-tRNA Synthetase, Domain 1"/>
    <property type="match status" value="1"/>
</dbReference>
<dbReference type="FunFam" id="1.10.730.10:FF:000022">
    <property type="entry name" value="Methionyl-tRNA synthetase 2, mitochondrial"/>
    <property type="match status" value="1"/>
</dbReference>
<keyword evidence="2 9" id="KW-0436">Ligase</keyword>
<dbReference type="PANTHER" id="PTHR43326:SF1">
    <property type="entry name" value="METHIONINE--TRNA LIGASE, MITOCHONDRIAL"/>
    <property type="match status" value="1"/>
</dbReference>
<dbReference type="EC" id="6.1.1.10" evidence="1"/>
<dbReference type="InterPro" id="IPR015413">
    <property type="entry name" value="Methionyl/Leucyl_tRNA_Synth"/>
</dbReference>
<comment type="similarity">
    <text evidence="9">Belongs to the class-I aminoacyl-tRNA synthetase family.</text>
</comment>
<keyword evidence="4 9" id="KW-0067">ATP-binding</keyword>
<dbReference type="Pfam" id="PF09334">
    <property type="entry name" value="tRNA-synt_1g"/>
    <property type="match status" value="2"/>
</dbReference>
<dbReference type="EMBL" id="JAODUO010000318">
    <property type="protein sequence ID" value="KAK2183237.1"/>
    <property type="molecule type" value="Genomic_DNA"/>
</dbReference>
<evidence type="ECO:0000256" key="7">
    <source>
        <dbReference type="ARBA" id="ARBA00026124"/>
    </source>
</evidence>
<dbReference type="Gene3D" id="3.40.50.620">
    <property type="entry name" value="HUPs"/>
    <property type="match status" value="1"/>
</dbReference>
<organism evidence="11 12">
    <name type="scientific">Ridgeia piscesae</name>
    <name type="common">Tubeworm</name>
    <dbReference type="NCBI Taxonomy" id="27915"/>
    <lineage>
        <taxon>Eukaryota</taxon>
        <taxon>Metazoa</taxon>
        <taxon>Spiralia</taxon>
        <taxon>Lophotrochozoa</taxon>
        <taxon>Annelida</taxon>
        <taxon>Polychaeta</taxon>
        <taxon>Sedentaria</taxon>
        <taxon>Canalipalpata</taxon>
        <taxon>Sabellida</taxon>
        <taxon>Siboglinidae</taxon>
        <taxon>Ridgeia</taxon>
    </lineage>
</organism>
<proteinExistence type="inferred from homology"/>
<dbReference type="PRINTS" id="PR01041">
    <property type="entry name" value="TRNASYNTHMET"/>
</dbReference>
<evidence type="ECO:0000259" key="10">
    <source>
        <dbReference type="Pfam" id="PF09334"/>
    </source>
</evidence>
<evidence type="ECO:0000256" key="5">
    <source>
        <dbReference type="ARBA" id="ARBA00022917"/>
    </source>
</evidence>
<keyword evidence="5 9" id="KW-0648">Protein biosynthesis</keyword>
<accession>A0AAD9L4R7</accession>
<feature type="domain" description="Methionyl/Leucyl tRNA synthetase" evidence="10">
    <location>
        <begin position="2"/>
        <end position="78"/>
    </location>
</feature>
<dbReference type="GO" id="GO:0004825">
    <property type="term" value="F:methionine-tRNA ligase activity"/>
    <property type="evidence" value="ECO:0007669"/>
    <property type="project" value="UniProtKB-EC"/>
</dbReference>
<evidence type="ECO:0000313" key="12">
    <source>
        <dbReference type="Proteomes" id="UP001209878"/>
    </source>
</evidence>
<dbReference type="InterPro" id="IPR041872">
    <property type="entry name" value="Anticodon_Met"/>
</dbReference>
<comment type="caution">
    <text evidence="11">The sequence shown here is derived from an EMBL/GenBank/DDBJ whole genome shotgun (WGS) entry which is preliminary data.</text>
</comment>
<protein>
    <recommendedName>
        <fullName evidence="7">Methionine--tRNA ligase, mitochondrial</fullName>
        <ecNumber evidence="1">6.1.1.10</ecNumber>
    </recommendedName>
    <alternativeName>
        <fullName evidence="8">Mitochondrial methionyl-tRNA synthetase</fullName>
    </alternativeName>
</protein>
<dbReference type="CDD" id="cd07957">
    <property type="entry name" value="Anticodon_Ia_Met"/>
    <property type="match status" value="1"/>
</dbReference>
<dbReference type="InterPro" id="IPR009080">
    <property type="entry name" value="tRNAsynth_Ia_anticodon-bd"/>
</dbReference>
<evidence type="ECO:0000256" key="4">
    <source>
        <dbReference type="ARBA" id="ARBA00022840"/>
    </source>
</evidence>
<dbReference type="GO" id="GO:0005524">
    <property type="term" value="F:ATP binding"/>
    <property type="evidence" value="ECO:0007669"/>
    <property type="project" value="UniProtKB-KW"/>
</dbReference>
<gene>
    <name evidence="11" type="ORF">NP493_319g04005</name>
</gene>
<dbReference type="InterPro" id="IPR033911">
    <property type="entry name" value="MetRS_core"/>
</dbReference>
<dbReference type="PANTHER" id="PTHR43326">
    <property type="entry name" value="METHIONYL-TRNA SYNTHETASE"/>
    <property type="match status" value="1"/>
</dbReference>
<name>A0AAD9L4R7_RIDPI</name>
<dbReference type="GO" id="GO:0006431">
    <property type="term" value="P:methionyl-tRNA aminoacylation"/>
    <property type="evidence" value="ECO:0007669"/>
    <property type="project" value="InterPro"/>
</dbReference>
<dbReference type="AlphaFoldDB" id="A0AAD9L4R7"/>
<dbReference type="InterPro" id="IPR023457">
    <property type="entry name" value="Met-tRNA_synth_2"/>
</dbReference>
<evidence type="ECO:0000256" key="6">
    <source>
        <dbReference type="ARBA" id="ARBA00023146"/>
    </source>
</evidence>